<feature type="domain" description="HAMP" evidence="7">
    <location>
        <begin position="195"/>
        <end position="247"/>
    </location>
</feature>
<keyword evidence="2" id="KW-0902">Two-component regulatory system</keyword>
<protein>
    <submittedName>
        <fullName evidence="8">HAMP domain-containing protein</fullName>
    </submittedName>
</protein>
<feature type="domain" description="HAMP" evidence="7">
    <location>
        <begin position="931"/>
        <end position="983"/>
    </location>
</feature>
<evidence type="ECO:0000256" key="1">
    <source>
        <dbReference type="ARBA" id="ARBA00022553"/>
    </source>
</evidence>
<dbReference type="Proteomes" id="UP001596161">
    <property type="component" value="Unassembled WGS sequence"/>
</dbReference>
<feature type="domain" description="HAMP" evidence="7">
    <location>
        <begin position="1023"/>
        <end position="1075"/>
    </location>
</feature>
<feature type="domain" description="HAMP" evidence="7">
    <location>
        <begin position="1115"/>
        <end position="1167"/>
    </location>
</feature>
<dbReference type="SMART" id="SM00304">
    <property type="entry name" value="HAMP"/>
    <property type="match status" value="16"/>
</dbReference>
<name>A0ABW0EAN0_9BACT</name>
<accession>A0ABW0EAN0</accession>
<dbReference type="EMBL" id="JBHSKT010000003">
    <property type="protein sequence ID" value="MFC5270325.1"/>
    <property type="molecule type" value="Genomic_DNA"/>
</dbReference>
<dbReference type="PANTHER" id="PTHR45339">
    <property type="entry name" value="HYBRID SIGNAL TRANSDUCTION HISTIDINE KINASE J"/>
    <property type="match status" value="1"/>
</dbReference>
<feature type="domain" description="Methyl-accepting transducer" evidence="6">
    <location>
        <begin position="1554"/>
        <end position="1790"/>
    </location>
</feature>
<dbReference type="SUPFAM" id="SSF58104">
    <property type="entry name" value="Methyl-accepting chemotaxis protein (MCP) signaling domain"/>
    <property type="match status" value="7"/>
</dbReference>
<feature type="domain" description="HAMP" evidence="7">
    <location>
        <begin position="1483"/>
        <end position="1535"/>
    </location>
</feature>
<dbReference type="Pfam" id="PF00015">
    <property type="entry name" value="MCPsignal"/>
    <property type="match status" value="1"/>
</dbReference>
<keyword evidence="9" id="KW-1185">Reference proteome</keyword>
<keyword evidence="4" id="KW-0807">Transducer</keyword>
<feature type="domain" description="HAMP" evidence="7">
    <location>
        <begin position="1299"/>
        <end position="1351"/>
    </location>
</feature>
<evidence type="ECO:0000256" key="4">
    <source>
        <dbReference type="PROSITE-ProRule" id="PRU00284"/>
    </source>
</evidence>
<evidence type="ECO:0000313" key="8">
    <source>
        <dbReference type="EMBL" id="MFC5270325.1"/>
    </source>
</evidence>
<dbReference type="SMART" id="SM00283">
    <property type="entry name" value="MA"/>
    <property type="match status" value="1"/>
</dbReference>
<feature type="domain" description="HAMP" evidence="7">
    <location>
        <begin position="471"/>
        <end position="523"/>
    </location>
</feature>
<feature type="domain" description="HAMP" evidence="7">
    <location>
        <begin position="1207"/>
        <end position="1259"/>
    </location>
</feature>
<feature type="domain" description="HAMP" evidence="7">
    <location>
        <begin position="379"/>
        <end position="431"/>
    </location>
</feature>
<keyword evidence="1" id="KW-0597">Phosphoprotein</keyword>
<dbReference type="PROSITE" id="PS50885">
    <property type="entry name" value="HAMP"/>
    <property type="match status" value="15"/>
</dbReference>
<evidence type="ECO:0000256" key="2">
    <source>
        <dbReference type="ARBA" id="ARBA00023012"/>
    </source>
</evidence>
<feature type="domain" description="HAMP" evidence="7">
    <location>
        <begin position="1391"/>
        <end position="1443"/>
    </location>
</feature>
<sequence>MALGKNMKLNKDKLIGKAGEETPETTKKSASAEKKPAAPPAPLKDKKAPEVMAEIVAPIKKADEKADEKTAISKPFVDRKSTAESRTKAELELNEVMDPRSEVYMSEQLNKVLYALDAFKKGDVSVRLTKQSNDIFAEIAEAYNSMVEMIGGVGGEVSRISKVAGVEGNLKARASAENASGFWKDMINNINGLVDSIAVPVLEVGKVLKNISRGNLDETFQIPVSGDFKLMAETINRTIDNLNIFAGEVTRVALEVGTEGKLGGQASVPNVAGIWKDLTDNVNYMASNLTGQVRNIAEVATAVAKGDLTQKITVNVKGEMLQLKENINQMVDSLNIFADEVTRVAREVGTEGKLGGQAKVPNIGGVWKELTDNVNTMASNLTSQVRDIANVATAVAKGDLTQKITVNVKGEFLELKENINQMVDSLNIFGDEVTRVAREVGTEGKLGGQATVPNVAGTWKELTDNVNTMASNLTSQVRDIANVATAVAKGDLTQKITVNVKGELLELKENINQMVDSLNIFGDEVTRVAREVGTEGILGGQASVPNVAGVWKALTDNVNYMASNLTGQVRNIAEVAIAIANGDLSKKITVDVKGEMLQLKENINQMVDSLNIFAGEVTRVALEVGTEGKLGGQAAVPNVGGVWKGLTDNVNSMASNLTSQVRDIANVATAVAKGDLSQKMTVEVKGEILDLKNILNQMVDSLNIFAGEVTRVAREVGTEGKLGGQAEVPNVAGVWKDLTDNVNYMAGNLTGQVRNIAEVTTAVANGDLSKKITVDVKGEMLQLKENINQMVDSLNIFAGEVTRVAREVGTEGILGGQANVPNVGGVWKGLTDNVNSMAGNLTAQVRNIAEVTTAVANGDLSKKITVDVKGEMLQMKNTINTMVDQLNAFASEVTRVAREVGTEGKLGGQAEVSGVAGTWKDLTDNVNAMAGNLTVQLRDVSKVATAIANGDLTQKITVDVKGEILQIKDVINIMVDQLSSFASEVTRVAREVGSEGKLGGQAEVSGVAGTWKDLTDNVNAMAGNLTVQLRDVSKVATAIANGDLTQKITVDVKGEILQIKDVINIMVDQLSSFASEVTRVALEVGSEGKLGGQATVPNVAGVWKALTDNVNYMAGNLTNQVRDIANVATAVARGDLSQKITVDVKGELLQLKENINQMVDSLNIFADEVTRVALEVGTEGKLGGQANVPNVGGVWKGLTDNVNSMASNLTSQVRDIANVATSVARGDLSQKMEVEVKGEILELKNILNQMVDSLNIFADEVTRVAREVGTEGKLGGQANVPKVRGTWKELTDNVNTMASNLTLQVRDIANVATAVARGDLSQKMTVEVKGEILDLKNILNQMVDSLNIFAGEVTRVALEVGTEGKLGGQAAVPNVGGVWKDLTDNVNTMAANLTTQVRGIIKIVTAVSKGDLTQKLILEAKGEVADLAATINSMVDDLNRLAGEVSRVARVAGVEGKLTERATVHGVGGSWKELVDTLNDLLESIVTPVLEVSRIVRAISEGDLTQKVEIHTAGDILAMSNALNVAVDNLNALLGEINESSLVVGSSSEEMAAKGLEMSRITVDVSLSMQQMAEGAQNQALKTDQAFKLIEEIMKATKETANKADVVNKSAILGEETSQLGLKTVAEVVKNMEEISTSAALTSKTIEVLSTRSQEISKSLGVITDIAAQTNLLALNAAIEAARAGEAGRGFAVVAEEIRKLAEGSRKSANEIATLVEDVKKDTSSAAAAISTMEGRVLKGKNATFEASGAFKNIATSSGETLRTSQDILTATEVQKSSISDVVKYVEEVVAIAEQTASGTQQVAGTAKQLSASMQELTASSQQLNDIAEDLQVGISAFKLINGNLLIQQKSQRRNPVMPVTAARKQAAPTKQPTAAEARQNEDAKKTAASATTTRKPASKK</sequence>
<dbReference type="Pfam" id="PF18947">
    <property type="entry name" value="HAMP_2"/>
    <property type="match status" value="4"/>
</dbReference>
<evidence type="ECO:0000259" key="6">
    <source>
        <dbReference type="PROSITE" id="PS50111"/>
    </source>
</evidence>
<reference evidence="9" key="1">
    <citation type="journal article" date="2019" name="Int. J. Syst. Evol. Microbiol.">
        <title>The Global Catalogue of Microorganisms (GCM) 10K type strain sequencing project: providing services to taxonomists for standard genome sequencing and annotation.</title>
        <authorList>
            <consortium name="The Broad Institute Genomics Platform"/>
            <consortium name="The Broad Institute Genome Sequencing Center for Infectious Disease"/>
            <person name="Wu L."/>
            <person name="Ma J."/>
        </authorList>
    </citation>
    <scope>NUCLEOTIDE SEQUENCE [LARGE SCALE GENOMIC DNA]</scope>
    <source>
        <strain evidence="9">KACC 12602</strain>
    </source>
</reference>
<dbReference type="InterPro" id="IPR003660">
    <property type="entry name" value="HAMP_dom"/>
</dbReference>
<feature type="domain" description="HAMP" evidence="7">
    <location>
        <begin position="747"/>
        <end position="799"/>
    </location>
</feature>
<feature type="region of interest" description="Disordered" evidence="5">
    <location>
        <begin position="1"/>
        <end position="50"/>
    </location>
</feature>
<feature type="domain" description="HAMP" evidence="7">
    <location>
        <begin position="839"/>
        <end position="891"/>
    </location>
</feature>
<feature type="domain" description="HAMP" evidence="7">
    <location>
        <begin position="655"/>
        <end position="707"/>
    </location>
</feature>
<gene>
    <name evidence="8" type="ORF">ACFPIB_06885</name>
</gene>
<evidence type="ECO:0000313" key="9">
    <source>
        <dbReference type="Proteomes" id="UP001596161"/>
    </source>
</evidence>
<dbReference type="InterPro" id="IPR004089">
    <property type="entry name" value="MCPsignal_dom"/>
</dbReference>
<dbReference type="Gene3D" id="1.20.120.1530">
    <property type="match status" value="8"/>
</dbReference>
<feature type="compositionally biased region" description="Basic and acidic residues" evidence="5">
    <location>
        <begin position="9"/>
        <end position="36"/>
    </location>
</feature>
<dbReference type="PROSITE" id="PS50111">
    <property type="entry name" value="CHEMOTAXIS_TRANSDUC_2"/>
    <property type="match status" value="1"/>
</dbReference>
<evidence type="ECO:0000256" key="5">
    <source>
        <dbReference type="SAM" id="MobiDB-lite"/>
    </source>
</evidence>
<evidence type="ECO:0000259" key="7">
    <source>
        <dbReference type="PROSITE" id="PS50885"/>
    </source>
</evidence>
<organism evidence="8 9">
    <name type="scientific">Adhaeribacter terreus</name>
    <dbReference type="NCBI Taxonomy" id="529703"/>
    <lineage>
        <taxon>Bacteria</taxon>
        <taxon>Pseudomonadati</taxon>
        <taxon>Bacteroidota</taxon>
        <taxon>Cytophagia</taxon>
        <taxon>Cytophagales</taxon>
        <taxon>Hymenobacteraceae</taxon>
        <taxon>Adhaeribacter</taxon>
    </lineage>
</organism>
<feature type="compositionally biased region" description="Low complexity" evidence="5">
    <location>
        <begin position="1887"/>
        <end position="1901"/>
    </location>
</feature>
<dbReference type="RefSeq" id="WP_378016696.1">
    <property type="nucleotide sequence ID" value="NZ_JBHSKT010000003.1"/>
</dbReference>
<dbReference type="CDD" id="cd11386">
    <property type="entry name" value="MCP_signal"/>
    <property type="match status" value="1"/>
</dbReference>
<dbReference type="Gene3D" id="1.10.8.500">
    <property type="entry name" value="HAMP domain in histidine kinase"/>
    <property type="match status" value="1"/>
</dbReference>
<comment type="caution">
    <text evidence="8">The sequence shown here is derived from an EMBL/GenBank/DDBJ whole genome shotgun (WGS) entry which is preliminary data.</text>
</comment>
<dbReference type="CDD" id="cd06225">
    <property type="entry name" value="HAMP"/>
    <property type="match status" value="15"/>
</dbReference>
<feature type="domain" description="HAMP" evidence="7">
    <location>
        <begin position="287"/>
        <end position="339"/>
    </location>
</feature>
<proteinExistence type="inferred from homology"/>
<dbReference type="Pfam" id="PF00672">
    <property type="entry name" value="HAMP"/>
    <property type="match status" value="11"/>
</dbReference>
<dbReference type="Gene3D" id="1.10.287.950">
    <property type="entry name" value="Methyl-accepting chemotaxis protein"/>
    <property type="match status" value="2"/>
</dbReference>
<dbReference type="PANTHER" id="PTHR45339:SF1">
    <property type="entry name" value="HYBRID SIGNAL TRANSDUCTION HISTIDINE KINASE J"/>
    <property type="match status" value="1"/>
</dbReference>
<feature type="domain" description="HAMP" evidence="7">
    <location>
        <begin position="563"/>
        <end position="615"/>
    </location>
</feature>
<feature type="region of interest" description="Disordered" evidence="5">
    <location>
        <begin position="1851"/>
        <end position="1901"/>
    </location>
</feature>
<evidence type="ECO:0000256" key="3">
    <source>
        <dbReference type="ARBA" id="ARBA00029447"/>
    </source>
</evidence>
<comment type="similarity">
    <text evidence="3">Belongs to the methyl-accepting chemotaxis (MCP) protein family.</text>
</comment>